<dbReference type="InterPro" id="IPR019897">
    <property type="entry name" value="RidA_CS"/>
</dbReference>
<dbReference type="InterPro" id="IPR006175">
    <property type="entry name" value="YjgF/YER057c/UK114"/>
</dbReference>
<dbReference type="InterPro" id="IPR035959">
    <property type="entry name" value="RutC-like_sf"/>
</dbReference>
<dbReference type="InterPro" id="IPR013813">
    <property type="entry name" value="Endoribo_LPSP/chorism_mut-like"/>
</dbReference>
<protein>
    <submittedName>
        <fullName evidence="2">Uncharacterized protein</fullName>
    </submittedName>
</protein>
<comment type="caution">
    <text evidence="2">The sequence shown here is derived from an EMBL/GenBank/DDBJ whole genome shotgun (WGS) entry which is preliminary data.</text>
</comment>
<accession>A0ABQ5QWT7</accession>
<evidence type="ECO:0000256" key="1">
    <source>
        <dbReference type="ARBA" id="ARBA00010552"/>
    </source>
</evidence>
<keyword evidence="3" id="KW-1185">Reference proteome</keyword>
<evidence type="ECO:0000313" key="2">
    <source>
        <dbReference type="EMBL" id="GLH98174.1"/>
    </source>
</evidence>
<gene>
    <name evidence="2" type="ORF">Pa4123_34490</name>
</gene>
<dbReference type="Proteomes" id="UP001144280">
    <property type="component" value="Unassembled WGS sequence"/>
</dbReference>
<dbReference type="SUPFAM" id="SSF55298">
    <property type="entry name" value="YjgF-like"/>
    <property type="match status" value="1"/>
</dbReference>
<sequence length="85" mass="9187">MMLNLLGTLKTELKDLSRVARFLKLVVFVKAASDFTEHHLVANGATDLLVKVFGEAGAPTRSAVGVASLPFDFSVEIEAIVEVRD</sequence>
<dbReference type="PANTHER" id="PTHR43760:SF1">
    <property type="entry name" value="ENDORIBONUCLEASE L-PSP_CHORISMATE MUTASE-LIKE DOMAIN-CONTAINING PROTEIN"/>
    <property type="match status" value="1"/>
</dbReference>
<dbReference type="CDD" id="cd02199">
    <property type="entry name" value="YjgF_YER057c_UK114_like_1"/>
    <property type="match status" value="1"/>
</dbReference>
<reference evidence="2" key="1">
    <citation type="submission" date="2022-12" db="EMBL/GenBank/DDBJ databases">
        <title>New Phytohabitans aurantiacus sp. RD004123 nov., an actinomycete isolated from soil.</title>
        <authorList>
            <person name="Triningsih D.W."/>
            <person name="Harunari E."/>
            <person name="Igarashi Y."/>
        </authorList>
    </citation>
    <scope>NUCLEOTIDE SEQUENCE</scope>
    <source>
        <strain evidence="2">RD004123</strain>
    </source>
</reference>
<proteinExistence type="inferred from homology"/>
<evidence type="ECO:0000313" key="3">
    <source>
        <dbReference type="Proteomes" id="UP001144280"/>
    </source>
</evidence>
<comment type="similarity">
    <text evidence="1">Belongs to the RutC family.</text>
</comment>
<dbReference type="PROSITE" id="PS01094">
    <property type="entry name" value="UPF0076"/>
    <property type="match status" value="1"/>
</dbReference>
<name>A0ABQ5QWT7_9ACTN</name>
<dbReference type="Pfam" id="PF01042">
    <property type="entry name" value="Ribonuc_L-PSP"/>
    <property type="match status" value="1"/>
</dbReference>
<dbReference type="PANTHER" id="PTHR43760">
    <property type="entry name" value="ENDORIBONUCLEASE-RELATED"/>
    <property type="match status" value="1"/>
</dbReference>
<dbReference type="EMBL" id="BSDI01000014">
    <property type="protein sequence ID" value="GLH98174.1"/>
    <property type="molecule type" value="Genomic_DNA"/>
</dbReference>
<organism evidence="2 3">
    <name type="scientific">Phytohabitans aurantiacus</name>
    <dbReference type="NCBI Taxonomy" id="3016789"/>
    <lineage>
        <taxon>Bacteria</taxon>
        <taxon>Bacillati</taxon>
        <taxon>Actinomycetota</taxon>
        <taxon>Actinomycetes</taxon>
        <taxon>Micromonosporales</taxon>
        <taxon>Micromonosporaceae</taxon>
    </lineage>
</organism>
<dbReference type="Gene3D" id="3.30.1330.40">
    <property type="entry name" value="RutC-like"/>
    <property type="match status" value="1"/>
</dbReference>